<keyword evidence="8" id="KW-0862">Zinc</keyword>
<dbReference type="Pfam" id="PF04002">
    <property type="entry name" value="RadC"/>
    <property type="match status" value="1"/>
</dbReference>
<keyword evidence="18" id="KW-1185">Reference proteome</keyword>
<accession>A0ABP8MVU7</accession>
<name>A0ABP8MVU7_9BACT</name>
<dbReference type="Gene3D" id="3.40.140.10">
    <property type="entry name" value="Cytidine Deaminase, domain 2"/>
    <property type="match status" value="1"/>
</dbReference>
<dbReference type="PROSITE" id="PS00094">
    <property type="entry name" value="C5_MTASE_1"/>
    <property type="match status" value="1"/>
</dbReference>
<evidence type="ECO:0000256" key="14">
    <source>
        <dbReference type="SAM" id="MobiDB-lite"/>
    </source>
</evidence>
<dbReference type="Pfam" id="PF13871">
    <property type="entry name" value="Helicase_C_4"/>
    <property type="match status" value="1"/>
</dbReference>
<dbReference type="SUPFAM" id="SSF53335">
    <property type="entry name" value="S-adenosyl-L-methionine-dependent methyltransferases"/>
    <property type="match status" value="2"/>
</dbReference>
<evidence type="ECO:0000256" key="11">
    <source>
        <dbReference type="PROSITE-ProRule" id="PRU01016"/>
    </source>
</evidence>
<feature type="region of interest" description="Disordered" evidence="14">
    <location>
        <begin position="2230"/>
        <end position="2249"/>
    </location>
</feature>
<evidence type="ECO:0000256" key="13">
    <source>
        <dbReference type="RuleBase" id="RU000417"/>
    </source>
</evidence>
<dbReference type="SMART" id="SM00487">
    <property type="entry name" value="DEXDc"/>
    <property type="match status" value="1"/>
</dbReference>
<dbReference type="InterPro" id="IPR001405">
    <property type="entry name" value="UPF0758"/>
</dbReference>
<dbReference type="SUPFAM" id="SSF55271">
    <property type="entry name" value="DNA repair protein MutS, domain I"/>
    <property type="match status" value="1"/>
</dbReference>
<dbReference type="Gene3D" id="3.40.50.150">
    <property type="entry name" value="Vaccinia Virus protein VP39"/>
    <property type="match status" value="2"/>
</dbReference>
<organism evidence="17 18">
    <name type="scientific">Rurimicrobium arvi</name>
    <dbReference type="NCBI Taxonomy" id="2049916"/>
    <lineage>
        <taxon>Bacteria</taxon>
        <taxon>Pseudomonadati</taxon>
        <taxon>Bacteroidota</taxon>
        <taxon>Chitinophagia</taxon>
        <taxon>Chitinophagales</taxon>
        <taxon>Chitinophagaceae</taxon>
        <taxon>Rurimicrobium</taxon>
    </lineage>
</organism>
<dbReference type="SUPFAM" id="SSF52540">
    <property type="entry name" value="P-loop containing nucleoside triphosphate hydrolases"/>
    <property type="match status" value="2"/>
</dbReference>
<keyword evidence="4 11" id="KW-0949">S-adenosyl-L-methionine</keyword>
<dbReference type="Gene3D" id="3.40.50.300">
    <property type="entry name" value="P-loop containing nucleotide triphosphate hydrolases"/>
    <property type="match status" value="1"/>
</dbReference>
<dbReference type="InterPro" id="IPR027417">
    <property type="entry name" value="P-loop_NTPase"/>
</dbReference>
<evidence type="ECO:0000256" key="12">
    <source>
        <dbReference type="RuleBase" id="RU000416"/>
    </source>
</evidence>
<dbReference type="CDD" id="cd08071">
    <property type="entry name" value="MPN_DUF2466"/>
    <property type="match status" value="1"/>
</dbReference>
<feature type="active site" evidence="11">
    <location>
        <position position="82"/>
    </location>
</feature>
<keyword evidence="2" id="KW-0645">Protease</keyword>
<protein>
    <recommendedName>
        <fullName evidence="13">Cytosine-specific methyltransferase</fullName>
        <ecNumber evidence="13">2.1.1.37</ecNumber>
    </recommendedName>
</protein>
<dbReference type="PRINTS" id="PR00105">
    <property type="entry name" value="C5METTRFRASE"/>
</dbReference>
<dbReference type="Gene3D" id="3.40.1170.10">
    <property type="entry name" value="DNA repair protein MutS, domain I"/>
    <property type="match status" value="1"/>
</dbReference>
<evidence type="ECO:0000256" key="6">
    <source>
        <dbReference type="ARBA" id="ARBA00022747"/>
    </source>
</evidence>
<feature type="domain" description="MPN" evidence="15">
    <location>
        <begin position="337"/>
        <end position="462"/>
    </location>
</feature>
<evidence type="ECO:0000313" key="17">
    <source>
        <dbReference type="EMBL" id="GAA4457001.1"/>
    </source>
</evidence>
<dbReference type="InterPro" id="IPR025657">
    <property type="entry name" value="RadC_JAB"/>
</dbReference>
<evidence type="ECO:0000259" key="15">
    <source>
        <dbReference type="PROSITE" id="PS50249"/>
    </source>
</evidence>
<evidence type="ECO:0000256" key="1">
    <source>
        <dbReference type="ARBA" id="ARBA00022603"/>
    </source>
</evidence>
<evidence type="ECO:0000256" key="2">
    <source>
        <dbReference type="ARBA" id="ARBA00022670"/>
    </source>
</evidence>
<evidence type="ECO:0000256" key="10">
    <source>
        <dbReference type="ARBA" id="ARBA00047422"/>
    </source>
</evidence>
<keyword evidence="6" id="KW-0680">Restriction system</keyword>
<dbReference type="PROSITE" id="PS01302">
    <property type="entry name" value="UPF0758"/>
    <property type="match status" value="1"/>
</dbReference>
<gene>
    <name evidence="17" type="ORF">GCM10023092_23150</name>
</gene>
<dbReference type="Pfam" id="PF01624">
    <property type="entry name" value="MutS_I"/>
    <property type="match status" value="1"/>
</dbReference>
<reference evidence="18" key="1">
    <citation type="journal article" date="2019" name="Int. J. Syst. Evol. Microbiol.">
        <title>The Global Catalogue of Microorganisms (GCM) 10K type strain sequencing project: providing services to taxonomists for standard genome sequencing and annotation.</title>
        <authorList>
            <consortium name="The Broad Institute Genomics Platform"/>
            <consortium name="The Broad Institute Genome Sequencing Center for Infectious Disease"/>
            <person name="Wu L."/>
            <person name="Ma J."/>
        </authorList>
    </citation>
    <scope>NUCLEOTIDE SEQUENCE [LARGE SCALE GENOMIC DNA]</scope>
    <source>
        <strain evidence="18">JCM 31921</strain>
    </source>
</reference>
<comment type="catalytic activity">
    <reaction evidence="10 13">
        <text>a 2'-deoxycytidine in DNA + S-adenosyl-L-methionine = a 5-methyl-2'-deoxycytidine in DNA + S-adenosyl-L-homocysteine + H(+)</text>
        <dbReference type="Rhea" id="RHEA:13681"/>
        <dbReference type="Rhea" id="RHEA-COMP:11369"/>
        <dbReference type="Rhea" id="RHEA-COMP:11370"/>
        <dbReference type="ChEBI" id="CHEBI:15378"/>
        <dbReference type="ChEBI" id="CHEBI:57856"/>
        <dbReference type="ChEBI" id="CHEBI:59789"/>
        <dbReference type="ChEBI" id="CHEBI:85452"/>
        <dbReference type="ChEBI" id="CHEBI:85454"/>
        <dbReference type="EC" id="2.1.1.37"/>
    </reaction>
</comment>
<dbReference type="Pfam" id="PF13872">
    <property type="entry name" value="AAA_34"/>
    <property type="match status" value="1"/>
</dbReference>
<keyword evidence="9" id="KW-0482">Metalloprotease</keyword>
<evidence type="ECO:0000313" key="18">
    <source>
        <dbReference type="Proteomes" id="UP001501410"/>
    </source>
</evidence>
<sequence>MLVERLSKEIIYLDLFSGIGGFAEGLRQADFVFKQHFFSEIDVHAAANYQYHFKDASNVGDITKFSGKEIPAPDVITFGSPCQDLSLAGKRKGLRGKRSGLFFEALRIIRTCLPRVFVFENVKGIFSSNGGKDFEAILRAFAELGVYDLQWQLVNSAWFLPQNRERLYLVGHLRKSARTKVFPIGEGKGLPGQVFSTGKGRRENIVSALTSTYSKGVHGRGETYIKQKGSRLRRLTPLECERLQGFSDQWTQYGLYEGERREIADTHRYHMLGNAVSVAPVKEIARRLLGKDFSLGQIQSAMIYEQKPEIVLGNATEVNIPELNVTYSRTGRPFLGHIGSSDDVSRFLRSTFQEGEVELHECFVVLYLNTAHDIIGYYCHTKGGIAATLTDVRIILSVAVKALATAIIIAHNHPSGSTRPSEQDRVITQKIKEACSSLDIMLLDHLIITSTDYFSFADNGMAGLEVAMGSPRDRFVEAVKQGLITGQRNTKVTLEHLALQFNIKDKNEVKEYTELAIVERARSIAHDPGLEVHDRFRSIVSLYEHQVNLSHRTSQSILLQQYSTPAPIGYLMGVFCRIDQLHLSGGYAFEPSAGNGLLTIAARPERVYVNEIDPLRRSNLRAQGYANVGERDAALPFTDMAGRFMAVLTNPPFGVLDAKVQFNGYAIRSLEHVMAIYALNCMAQVGKAAIIVGGHTTWDPKGRISAGRNRIFLNYLYHHYHVADVIQVDGKKLYSRQGTSFNTRLILINGRKHQPEGAAPVYDAQRDSVVRSFDQLYERVIAAMEDMPDDPKLKGYRHTVKRYEKYLKLSGQHPQTLLLYRHGDNYEAYGDYALWVTANTKLKLSKEFLYEGKAIPVVSVPSAQLEMLGSLMKRKRIGLALADELLSPEQVKKEHMNNKAKTILAALRNRTLGDPEGFELTTLPPRSGLSALEPDEVFNVNYDRLFEEFESRKASAAGQLYLFATPGIFIAFNEDAEIMAAVCAIRMIKVVRAGKFRYFLAASSRPLLQARVAKLKEAGHQPVLVEDAYPPDNGVQEPGTREISKMLDSFDKEPTDDGIGAPYNPTSNACVVLETQVPDSMAFETHEALAQIKEEVGGDVDNFVRDRLGYATKTALCKALSAEQTDAVMMAIYNIEARGQGMIIGDQTGIGKGRVAAAMIRYGCQQGLKPVFLTERANLFSDIYRDLYAIGSGRLRPFIVNARDSKTDIKDEEGEVIYEALPYQEQSDIFKSRSVPASFDFVVATYSQFNSPEKKPEKPSFLLDIAEDNIFILDEAHNSSGSSNTGNLMQGVVSKTRGVVFLSATFAKRPDNMPIYAMKTSIADCNMSREELVESIQRGGVALQEVLSSQLVAEGQMLRRERSFEGVEVNYITLTDKAEEHSAIADNITGIIRDIIRFQKDFINVVVEELDDIAVAEGKQVDLREGTSQAGVDNTPYFSKVFNIINQMLFSIKASSVAEKAIERLREGKKPIIAFSSTMGRFLEDMDDERGLSVSDGSMINPDFSEVLRRGLDGVMRYTERDIDGQPEYKKFEISELSPEAQQEYLRIQKNIEQIATGITLSPIDVVVSKIKEAGYSVAEVTGRKYELQLQTAHPEATGIPMALVRSRKKVNTNDAFRQFNNNEIDVLLINQSGSTGASAHAIITPKVPREQVKQRVMIVLQAELDINTEVQKRGRINRTGQIIKPIYDYVTSAIPAEMRLMMMLQKKLKSLDANTASNQKQSTKILDVPDFLNKYGDKVIKEYLLENPTVNKLLDDPLKLKDKTDSDQGEAEVMENAAHKVSGRVAVLSVKMQQEFYSEITERYNDYVSYLQQMGEYDLELEAMNLEAETINSRVVKMGSGSGSVFSEDSILETVQANVLKKPFTVVELENLIKESLQGQDARAAQAELIADYSEETGMALEIEEQEIKDRFDEMDRRIYTEKKFQRLKTDQQREEYISKRENEIAEGRIKALKQVREKAESRKFYLQKIFNFYYVGRNLHYPVHSDNGFKDYVPAVFLGFMVDWKRKNPFLPSKIKLRFALANSSKYLAIPASYDDAELIIGASATLPELPIEETYQNWGSYIQNNTVDRKVRHIVTGNLLQAFSDFKGKLVNYTTLDGKIRKGILLPDNWAADEQAGDKVAIPVIKALSFIKSLVIGKAITTNTGIGFLREAQGYKIIVSQARKAAGEIYLDKDLLQLVVGENFNKVSDKMVAIVEQSNITRFVEVIQDKHNCSVIISRYQFNSMEREQSGRRNRKPIRLPAPEDQGADQARRLELLSLQAMAIKLKLRLKLRAAA</sequence>
<dbReference type="InterPro" id="IPR037518">
    <property type="entry name" value="MPN"/>
</dbReference>
<dbReference type="PANTHER" id="PTHR30471">
    <property type="entry name" value="DNA REPAIR PROTEIN RADC"/>
    <property type="match status" value="1"/>
</dbReference>
<dbReference type="PROSITE" id="PS51679">
    <property type="entry name" value="SAM_MT_C5"/>
    <property type="match status" value="1"/>
</dbReference>
<dbReference type="InterPro" id="IPR001525">
    <property type="entry name" value="C5_MeTfrase"/>
</dbReference>
<dbReference type="InterPro" id="IPR020891">
    <property type="entry name" value="UPF0758_CS"/>
</dbReference>
<dbReference type="InterPro" id="IPR007695">
    <property type="entry name" value="DNA_mismatch_repair_MutS-lik_N"/>
</dbReference>
<dbReference type="PROSITE" id="PS50249">
    <property type="entry name" value="MPN"/>
    <property type="match status" value="1"/>
</dbReference>
<comment type="caution">
    <text evidence="17">The sequence shown here is derived from an EMBL/GenBank/DDBJ whole genome shotgun (WGS) entry which is preliminary data.</text>
</comment>
<evidence type="ECO:0000256" key="9">
    <source>
        <dbReference type="ARBA" id="ARBA00023049"/>
    </source>
</evidence>
<feature type="domain" description="Helicase ATP-binding" evidence="16">
    <location>
        <begin position="1133"/>
        <end position="1324"/>
    </location>
</feature>
<evidence type="ECO:0000256" key="5">
    <source>
        <dbReference type="ARBA" id="ARBA00022723"/>
    </source>
</evidence>
<dbReference type="InterPro" id="IPR016151">
    <property type="entry name" value="DNA_mismatch_repair_MutS_N"/>
</dbReference>
<keyword evidence="7" id="KW-0378">Hydrolase</keyword>
<dbReference type="PANTHER" id="PTHR30471:SF3">
    <property type="entry name" value="UPF0758 PROTEIN YEES-RELATED"/>
    <property type="match status" value="1"/>
</dbReference>
<dbReference type="InterPro" id="IPR026937">
    <property type="entry name" value="SBNO_Helicase_C_dom"/>
</dbReference>
<evidence type="ECO:0000256" key="7">
    <source>
        <dbReference type="ARBA" id="ARBA00022801"/>
    </source>
</evidence>
<dbReference type="InterPro" id="IPR014001">
    <property type="entry name" value="Helicase_ATP-bd"/>
</dbReference>
<evidence type="ECO:0000259" key="16">
    <source>
        <dbReference type="PROSITE" id="PS51192"/>
    </source>
</evidence>
<dbReference type="Pfam" id="PF00145">
    <property type="entry name" value="DNA_methylase"/>
    <property type="match status" value="2"/>
</dbReference>
<dbReference type="Gene3D" id="3.90.120.10">
    <property type="entry name" value="DNA Methylase, subunit A, domain 2"/>
    <property type="match status" value="1"/>
</dbReference>
<keyword evidence="3 11" id="KW-0808">Transferase</keyword>
<dbReference type="EMBL" id="BAABEZ010000022">
    <property type="protein sequence ID" value="GAA4457001.1"/>
    <property type="molecule type" value="Genomic_DNA"/>
</dbReference>
<keyword evidence="5" id="KW-0479">Metal-binding</keyword>
<dbReference type="InterPro" id="IPR029063">
    <property type="entry name" value="SAM-dependent_MTases_sf"/>
</dbReference>
<dbReference type="NCBIfam" id="TIGR00675">
    <property type="entry name" value="dcm"/>
    <property type="match status" value="1"/>
</dbReference>
<dbReference type="EC" id="2.1.1.37" evidence="13"/>
<dbReference type="InterPro" id="IPR018117">
    <property type="entry name" value="C5_DNA_meth_AS"/>
</dbReference>
<dbReference type="Proteomes" id="UP001501410">
    <property type="component" value="Unassembled WGS sequence"/>
</dbReference>
<dbReference type="PROSITE" id="PS51192">
    <property type="entry name" value="HELICASE_ATP_BIND_1"/>
    <property type="match status" value="1"/>
</dbReference>
<evidence type="ECO:0000256" key="3">
    <source>
        <dbReference type="ARBA" id="ARBA00022679"/>
    </source>
</evidence>
<evidence type="ECO:0000256" key="4">
    <source>
        <dbReference type="ARBA" id="ARBA00022691"/>
    </source>
</evidence>
<evidence type="ECO:0000256" key="8">
    <source>
        <dbReference type="ARBA" id="ARBA00022833"/>
    </source>
</evidence>
<proteinExistence type="inferred from homology"/>
<keyword evidence="1 11" id="KW-0489">Methyltransferase</keyword>
<comment type="similarity">
    <text evidence="11 12">Belongs to the class I-like SAM-binding methyltransferase superfamily. C5-methyltransferase family.</text>
</comment>
<dbReference type="InterPro" id="IPR039187">
    <property type="entry name" value="SNO_AAA"/>
</dbReference>